<keyword evidence="1" id="KW-0472">Membrane</keyword>
<dbReference type="Pfam" id="PF04892">
    <property type="entry name" value="VanZ"/>
    <property type="match status" value="1"/>
</dbReference>
<protein>
    <submittedName>
        <fullName evidence="3">VanZ family protein</fullName>
    </submittedName>
</protein>
<dbReference type="EMBL" id="SMMX01000004">
    <property type="protein sequence ID" value="TDA22329.1"/>
    <property type="molecule type" value="Genomic_DNA"/>
</dbReference>
<feature type="transmembrane region" description="Helical" evidence="1">
    <location>
        <begin position="115"/>
        <end position="136"/>
    </location>
</feature>
<evidence type="ECO:0000313" key="4">
    <source>
        <dbReference type="Proteomes" id="UP000295710"/>
    </source>
</evidence>
<dbReference type="RefSeq" id="WP_132276317.1">
    <property type="nucleotide sequence ID" value="NZ_JAOBST010000001.1"/>
</dbReference>
<name>A0A4R4FHH1_9FIRM</name>
<proteinExistence type="predicted"/>
<dbReference type="PANTHER" id="PTHR36834:SF2">
    <property type="entry name" value="MEMBRANE PROTEIN"/>
    <property type="match status" value="1"/>
</dbReference>
<keyword evidence="1" id="KW-0812">Transmembrane</keyword>
<dbReference type="PANTHER" id="PTHR36834">
    <property type="entry name" value="MEMBRANE PROTEIN-RELATED"/>
    <property type="match status" value="1"/>
</dbReference>
<dbReference type="AlphaFoldDB" id="A0A4R4FHH1"/>
<keyword evidence="4" id="KW-1185">Reference proteome</keyword>
<dbReference type="InterPro" id="IPR053150">
    <property type="entry name" value="Teicoplanin_resist-assoc"/>
</dbReference>
<dbReference type="Proteomes" id="UP000295710">
    <property type="component" value="Unassembled WGS sequence"/>
</dbReference>
<evidence type="ECO:0000313" key="3">
    <source>
        <dbReference type="EMBL" id="TDA22329.1"/>
    </source>
</evidence>
<organism evidence="3 4">
    <name type="scientific">Extibacter muris</name>
    <dbReference type="NCBI Taxonomy" id="1796622"/>
    <lineage>
        <taxon>Bacteria</taxon>
        <taxon>Bacillati</taxon>
        <taxon>Bacillota</taxon>
        <taxon>Clostridia</taxon>
        <taxon>Lachnospirales</taxon>
        <taxon>Lachnospiraceae</taxon>
        <taxon>Extibacter</taxon>
    </lineage>
</organism>
<evidence type="ECO:0000256" key="1">
    <source>
        <dbReference type="SAM" id="Phobius"/>
    </source>
</evidence>
<feature type="domain" description="VanZ-like" evidence="2">
    <location>
        <begin position="37"/>
        <end position="132"/>
    </location>
</feature>
<sequence>MFFNFETAYKYSVYRDNSKSYIKFLLKFQFSFADLDHIRNINLIPFSESVIVNGQIDFSEIIQNALAFVPFGVFTYTLWQEKSFLSQIIPIFLTSLGFEVIQFIFAIGATDITDLIANTLGGIIGIGIAFVISKIFKNNWKKYINIIGLVCAVLLSLFILSLLLANL</sequence>
<accession>A0A4R4FHH1</accession>
<gene>
    <name evidence="3" type="ORF">E1963_06085</name>
</gene>
<keyword evidence="1" id="KW-1133">Transmembrane helix</keyword>
<comment type="caution">
    <text evidence="3">The sequence shown here is derived from an EMBL/GenBank/DDBJ whole genome shotgun (WGS) entry which is preliminary data.</text>
</comment>
<feature type="transmembrane region" description="Helical" evidence="1">
    <location>
        <begin position="91"/>
        <end position="109"/>
    </location>
</feature>
<reference evidence="3 4" key="1">
    <citation type="journal article" date="2016" name="Nat. Microbiol.">
        <title>The Mouse Intestinal Bacterial Collection (miBC) provides host-specific insight into cultured diversity and functional potential of the gut microbiota.</title>
        <authorList>
            <person name="Lagkouvardos I."/>
            <person name="Pukall R."/>
            <person name="Abt B."/>
            <person name="Foesel B.U."/>
            <person name="Meier-Kolthoff J.P."/>
            <person name="Kumar N."/>
            <person name="Bresciani A."/>
            <person name="Martinez I."/>
            <person name="Just S."/>
            <person name="Ziegler C."/>
            <person name="Brugiroux S."/>
            <person name="Garzetti D."/>
            <person name="Wenning M."/>
            <person name="Bui T.P."/>
            <person name="Wang J."/>
            <person name="Hugenholtz F."/>
            <person name="Plugge C.M."/>
            <person name="Peterson D.A."/>
            <person name="Hornef M.W."/>
            <person name="Baines J.F."/>
            <person name="Smidt H."/>
            <person name="Walter J."/>
            <person name="Kristiansen K."/>
            <person name="Nielsen H.B."/>
            <person name="Haller D."/>
            <person name="Overmann J."/>
            <person name="Stecher B."/>
            <person name="Clavel T."/>
        </authorList>
    </citation>
    <scope>NUCLEOTIDE SEQUENCE [LARGE SCALE GENOMIC DNA]</scope>
    <source>
        <strain evidence="3 4">DSM 28560</strain>
    </source>
</reference>
<evidence type="ECO:0000259" key="2">
    <source>
        <dbReference type="Pfam" id="PF04892"/>
    </source>
</evidence>
<dbReference type="InterPro" id="IPR006976">
    <property type="entry name" value="VanZ-like"/>
</dbReference>
<feature type="transmembrane region" description="Helical" evidence="1">
    <location>
        <begin position="143"/>
        <end position="165"/>
    </location>
</feature>